<keyword evidence="10" id="KW-1185">Reference proteome</keyword>
<evidence type="ECO:0000313" key="10">
    <source>
        <dbReference type="Proteomes" id="UP001217089"/>
    </source>
</evidence>
<dbReference type="Gene3D" id="1.10.645.10">
    <property type="entry name" value="Cytochrome-c3 Hydrogenase, chain B"/>
    <property type="match status" value="2"/>
</dbReference>
<dbReference type="Proteomes" id="UP001217089">
    <property type="component" value="Unassembled WGS sequence"/>
</dbReference>
<evidence type="ECO:0000256" key="6">
    <source>
        <dbReference type="ARBA" id="ARBA00031562"/>
    </source>
</evidence>
<comment type="caution">
    <text evidence="9">The sequence shown here is derived from an EMBL/GenBank/DDBJ whole genome shotgun (WGS) entry which is preliminary data.</text>
</comment>
<dbReference type="PROSITE" id="PS00535">
    <property type="entry name" value="COMPLEX1_49K"/>
    <property type="match status" value="1"/>
</dbReference>
<dbReference type="Pfam" id="PF00346">
    <property type="entry name" value="Complex1_49kDa"/>
    <property type="match status" value="1"/>
</dbReference>
<dbReference type="InterPro" id="IPR022885">
    <property type="entry name" value="NDH1_su_D/H"/>
</dbReference>
<keyword evidence="2 7" id="KW-0813">Transport</keyword>
<keyword evidence="4 7" id="KW-0520">NAD</keyword>
<protein>
    <recommendedName>
        <fullName evidence="5">Complex I-49kD</fullName>
    </recommendedName>
    <alternativeName>
        <fullName evidence="6">NADH-ubiquinone oxidoreductase 49 kDa subunit</fullName>
    </alternativeName>
</protein>
<dbReference type="PANTHER" id="PTHR11993:SF10">
    <property type="entry name" value="NADH DEHYDROGENASE [UBIQUINONE] IRON-SULFUR PROTEIN 2, MITOCHONDRIAL"/>
    <property type="match status" value="1"/>
</dbReference>
<dbReference type="InterPro" id="IPR001135">
    <property type="entry name" value="NADH_Q_OxRdtase_suD"/>
</dbReference>
<evidence type="ECO:0000256" key="3">
    <source>
        <dbReference type="ARBA" id="ARBA00022967"/>
    </source>
</evidence>
<evidence type="ECO:0000256" key="7">
    <source>
        <dbReference type="RuleBase" id="RU003685"/>
    </source>
</evidence>
<gene>
    <name evidence="9" type="ORF">KUTeg_014768</name>
</gene>
<accession>A0ABQ9ER31</accession>
<evidence type="ECO:0000256" key="5">
    <source>
        <dbReference type="ARBA" id="ARBA00030505"/>
    </source>
</evidence>
<dbReference type="InterPro" id="IPR014029">
    <property type="entry name" value="NADH_UbQ_OxRdtase_49kDa_CS"/>
</dbReference>
<keyword evidence="3 7" id="KW-1278">Translocase</keyword>
<proteinExistence type="inferred from homology"/>
<reference evidence="9 10" key="1">
    <citation type="submission" date="2022-12" db="EMBL/GenBank/DDBJ databases">
        <title>Chromosome-level genome of Tegillarca granosa.</title>
        <authorList>
            <person name="Kim J."/>
        </authorList>
    </citation>
    <scope>NUCLEOTIDE SEQUENCE [LARGE SCALE GENOMIC DNA]</scope>
    <source>
        <strain evidence="9">Teg-2019</strain>
        <tissue evidence="9">Adductor muscle</tissue>
    </source>
</reference>
<dbReference type="SUPFAM" id="SSF56762">
    <property type="entry name" value="HydB/Nqo4-like"/>
    <property type="match status" value="1"/>
</dbReference>
<name>A0ABQ9ER31_TEGGR</name>
<evidence type="ECO:0000256" key="4">
    <source>
        <dbReference type="ARBA" id="ARBA00023027"/>
    </source>
</evidence>
<evidence type="ECO:0000313" key="9">
    <source>
        <dbReference type="EMBL" id="KAJ8307687.1"/>
    </source>
</evidence>
<dbReference type="PANTHER" id="PTHR11993">
    <property type="entry name" value="NADH-UBIQUINONE OXIDOREDUCTASE 49 KDA SUBUNIT"/>
    <property type="match status" value="1"/>
</dbReference>
<organism evidence="9 10">
    <name type="scientific">Tegillarca granosa</name>
    <name type="common">Malaysian cockle</name>
    <name type="synonym">Anadara granosa</name>
    <dbReference type="NCBI Taxonomy" id="220873"/>
    <lineage>
        <taxon>Eukaryota</taxon>
        <taxon>Metazoa</taxon>
        <taxon>Spiralia</taxon>
        <taxon>Lophotrochozoa</taxon>
        <taxon>Mollusca</taxon>
        <taxon>Bivalvia</taxon>
        <taxon>Autobranchia</taxon>
        <taxon>Pteriomorphia</taxon>
        <taxon>Arcoida</taxon>
        <taxon>Arcoidea</taxon>
        <taxon>Arcidae</taxon>
        <taxon>Tegillarca</taxon>
    </lineage>
</organism>
<evidence type="ECO:0000259" key="8">
    <source>
        <dbReference type="Pfam" id="PF00346"/>
    </source>
</evidence>
<comment type="similarity">
    <text evidence="1 7">Belongs to the complex I 49 kDa subunit family.</text>
</comment>
<dbReference type="InterPro" id="IPR029014">
    <property type="entry name" value="NiFe-Hase_large"/>
</dbReference>
<sequence>MHLRTSFLETTSGSSFQDVSLGELGKNNFPKGSIYCWQRCSSKSNTCCLMQDVVRCDPHIGLLHRATEKLIEYKTYTQALPYFDRLDYVSMMCNEQAYSLAVEKLLNIDIPIRAKYIRTLFGEITRILNHIMAVGCHALDVGALTPFFWIFEEREKDMPIGLMDDIYEWAEKFGERIDEVDNTLTQNRIWRGRLIDVGVISAEEAMNYGFSGVMLRGSGIKWDLRKVQPYDAYDEMEFDIPIGTNGDSYDRYLIRMEEMRQSLRIIHQCLNNMPPGEVKVDDNKIVPPKRAEMKAAMDRLARGHMLADVVAIIGTLDIVFGEVDR</sequence>
<evidence type="ECO:0000256" key="1">
    <source>
        <dbReference type="ARBA" id="ARBA00005769"/>
    </source>
</evidence>
<dbReference type="EMBL" id="JARBDR010000756">
    <property type="protein sequence ID" value="KAJ8307687.1"/>
    <property type="molecule type" value="Genomic_DNA"/>
</dbReference>
<feature type="domain" description="NADH-quinone oxidoreductase subunit D" evidence="8">
    <location>
        <begin position="156"/>
        <end position="300"/>
    </location>
</feature>
<evidence type="ECO:0000256" key="2">
    <source>
        <dbReference type="ARBA" id="ARBA00022448"/>
    </source>
</evidence>